<dbReference type="Proteomes" id="UP000011083">
    <property type="component" value="Unassembled WGS sequence"/>
</dbReference>
<evidence type="ECO:0000256" key="3">
    <source>
        <dbReference type="SAM" id="MobiDB-lite"/>
    </source>
</evidence>
<proteinExistence type="predicted"/>
<organism evidence="5 6">
    <name type="scientific">Acanthamoeba castellanii (strain ATCC 30010 / Neff)</name>
    <dbReference type="NCBI Taxonomy" id="1257118"/>
    <lineage>
        <taxon>Eukaryota</taxon>
        <taxon>Amoebozoa</taxon>
        <taxon>Discosea</taxon>
        <taxon>Longamoebia</taxon>
        <taxon>Centramoebida</taxon>
        <taxon>Acanthamoebidae</taxon>
        <taxon>Acanthamoeba</taxon>
    </lineage>
</organism>
<dbReference type="InterPro" id="IPR005502">
    <property type="entry name" value="Ribosyl_crysJ1"/>
</dbReference>
<gene>
    <name evidence="5" type="ORF">ACA1_091560</name>
</gene>
<feature type="binding site" evidence="1">
    <location>
        <position position="473"/>
    </location>
    <ligand>
        <name>Mg(2+)</name>
        <dbReference type="ChEBI" id="CHEBI:18420"/>
        <label>1</label>
    </ligand>
</feature>
<keyword evidence="1" id="KW-0479">Metal-binding</keyword>
<name>L8GKE3_ACACF</name>
<keyword evidence="2" id="KW-0863">Zinc-finger</keyword>
<feature type="binding site" evidence="1">
    <location>
        <position position="244"/>
    </location>
    <ligand>
        <name>Mg(2+)</name>
        <dbReference type="ChEBI" id="CHEBI:18420"/>
        <label>1</label>
    </ligand>
</feature>
<dbReference type="GO" id="GO:0008270">
    <property type="term" value="F:zinc ion binding"/>
    <property type="evidence" value="ECO:0007669"/>
    <property type="project" value="UniProtKB-KW"/>
</dbReference>
<dbReference type="PANTHER" id="PTHR16222">
    <property type="entry name" value="ADP-RIBOSYLGLYCOHYDROLASE"/>
    <property type="match status" value="1"/>
</dbReference>
<dbReference type="GO" id="GO:0016787">
    <property type="term" value="F:hydrolase activity"/>
    <property type="evidence" value="ECO:0007669"/>
    <property type="project" value="UniProtKB-KW"/>
</dbReference>
<dbReference type="VEuPathDB" id="AmoebaDB:ACA1_091560"/>
<evidence type="ECO:0000259" key="4">
    <source>
        <dbReference type="PROSITE" id="PS50271"/>
    </source>
</evidence>
<comment type="cofactor">
    <cofactor evidence="1">
        <name>Mg(2+)</name>
        <dbReference type="ChEBI" id="CHEBI:18420"/>
    </cofactor>
    <text evidence="1">Binds 2 magnesium ions per subunit.</text>
</comment>
<keyword evidence="1" id="KW-0460">Magnesium</keyword>
<dbReference type="PANTHER" id="PTHR16222:SF28">
    <property type="entry name" value="ADP-RIBOSYLGLYCOHYDROLASE"/>
    <property type="match status" value="1"/>
</dbReference>
<feature type="binding site" evidence="1">
    <location>
        <position position="246"/>
    </location>
    <ligand>
        <name>Mg(2+)</name>
        <dbReference type="ChEBI" id="CHEBI:18420"/>
        <label>1</label>
    </ligand>
</feature>
<dbReference type="AlphaFoldDB" id="L8GKE3"/>
<dbReference type="SMART" id="SM00290">
    <property type="entry name" value="ZnF_UBP"/>
    <property type="match status" value="1"/>
</dbReference>
<feature type="compositionally biased region" description="Acidic residues" evidence="3">
    <location>
        <begin position="535"/>
        <end position="545"/>
    </location>
</feature>
<dbReference type="Gene3D" id="1.10.4080.10">
    <property type="entry name" value="ADP-ribosylation/Crystallin J1"/>
    <property type="match status" value="1"/>
</dbReference>
<evidence type="ECO:0000256" key="1">
    <source>
        <dbReference type="PIRSR" id="PIRSR605502-1"/>
    </source>
</evidence>
<sequence length="563" mass="62046">MEDEELAGFSVEPKRDCPHVKTHVHALPPDFVVDALAAIAAALLQRGCADCGHAGENWLCLGCYGVFCSRYVNGHASAHHDQSHHAINCSFSDLSFWCYECESYITAPELWPLFSGLHQAKFGTAPFEEHKVIGHAALEGIQLVMIPSEDSTSSSSSSSSSSATTSEAHDAWWIAELDKSVLENKKMDRILGCIYGNCLGDAVGLATEFMNKKQIQRVYGNEAVPFPDYQLNAHNRRWQRGDWTDDSDQMILIMETILELNGSLDERRYAAKLLRWINRGFPELGDVSGMGLGATTAQVVHHPEFLQNPHAAAEAAWVRLNRNAAPNGAVMRTSILGVLDHDDLDRVVANTVRIAKVTHFDSRCLASSVAATTAIALMLQGAHDVESDEGLQQVIDKAVAHGLKVLEPQYAEEFKQHMKRDASVASLHSLELDDASKIGYTFKCVGSGFWGLCASNDFKHMINLLVREGGDADTNGAVCGALWGARYGYSALPRDWLAAMPNKAWLDRKVVRFLNLLGLTDVTQTVIEKSFEELAEEVDTDDEEPATQSRKKKGKTIDKRPRH</sequence>
<keyword evidence="2" id="KW-0862">Zinc</keyword>
<accession>L8GKE3</accession>
<dbReference type="OrthoDB" id="2021138at2759"/>
<feature type="binding site" evidence="1">
    <location>
        <position position="471"/>
    </location>
    <ligand>
        <name>Mg(2+)</name>
        <dbReference type="ChEBI" id="CHEBI:18420"/>
        <label>1</label>
    </ligand>
</feature>
<keyword evidence="6" id="KW-1185">Reference proteome</keyword>
<dbReference type="Pfam" id="PF03747">
    <property type="entry name" value="ADP_ribosyl_GH"/>
    <property type="match status" value="1"/>
</dbReference>
<dbReference type="SUPFAM" id="SSF57850">
    <property type="entry name" value="RING/U-box"/>
    <property type="match status" value="1"/>
</dbReference>
<evidence type="ECO:0000313" key="5">
    <source>
        <dbReference type="EMBL" id="ELR12646.1"/>
    </source>
</evidence>
<dbReference type="GeneID" id="14913140"/>
<dbReference type="STRING" id="1257118.L8GKE3"/>
<dbReference type="OMA" id="REINGCA"/>
<feature type="binding site" evidence="1">
    <location>
        <position position="474"/>
    </location>
    <ligand>
        <name>Mg(2+)</name>
        <dbReference type="ChEBI" id="CHEBI:18420"/>
        <label>1</label>
    </ligand>
</feature>
<feature type="region of interest" description="Disordered" evidence="3">
    <location>
        <begin position="535"/>
        <end position="563"/>
    </location>
</feature>
<dbReference type="SUPFAM" id="SSF101478">
    <property type="entry name" value="ADP-ribosylglycohydrolase"/>
    <property type="match status" value="1"/>
</dbReference>
<dbReference type="KEGG" id="acan:ACA1_091560"/>
<reference evidence="5 6" key="1">
    <citation type="journal article" date="2013" name="Genome Biol.">
        <title>Genome of Acanthamoeba castellanii highlights extensive lateral gene transfer and early evolution of tyrosine kinase signaling.</title>
        <authorList>
            <person name="Clarke M."/>
            <person name="Lohan A.J."/>
            <person name="Liu B."/>
            <person name="Lagkouvardos I."/>
            <person name="Roy S."/>
            <person name="Zafar N."/>
            <person name="Bertelli C."/>
            <person name="Schilde C."/>
            <person name="Kianianmomeni A."/>
            <person name="Burglin T.R."/>
            <person name="Frech C."/>
            <person name="Turcotte B."/>
            <person name="Kopec K.O."/>
            <person name="Synnott J.M."/>
            <person name="Choo C."/>
            <person name="Paponov I."/>
            <person name="Finkler A."/>
            <person name="Soon Heng Tan C."/>
            <person name="Hutchins A.P."/>
            <person name="Weinmeier T."/>
            <person name="Rattei T."/>
            <person name="Chu J.S."/>
            <person name="Gimenez G."/>
            <person name="Irimia M."/>
            <person name="Rigden D.J."/>
            <person name="Fitzpatrick D.A."/>
            <person name="Lorenzo-Morales J."/>
            <person name="Bateman A."/>
            <person name="Chiu C.H."/>
            <person name="Tang P."/>
            <person name="Hegemann P."/>
            <person name="Fromm H."/>
            <person name="Raoult D."/>
            <person name="Greub G."/>
            <person name="Miranda-Saavedra D."/>
            <person name="Chen N."/>
            <person name="Nash P."/>
            <person name="Ginger M.L."/>
            <person name="Horn M."/>
            <person name="Schaap P."/>
            <person name="Caler L."/>
            <person name="Loftus B."/>
        </authorList>
    </citation>
    <scope>NUCLEOTIDE SEQUENCE [LARGE SCALE GENOMIC DNA]</scope>
    <source>
        <strain evidence="5 6">Neff</strain>
    </source>
</reference>
<dbReference type="InterPro" id="IPR013083">
    <property type="entry name" value="Znf_RING/FYVE/PHD"/>
</dbReference>
<keyword evidence="5" id="KW-0378">Hydrolase</keyword>
<dbReference type="InterPro" id="IPR036705">
    <property type="entry name" value="Ribosyl_crysJ1_sf"/>
</dbReference>
<evidence type="ECO:0000256" key="2">
    <source>
        <dbReference type="PROSITE-ProRule" id="PRU00502"/>
    </source>
</evidence>
<evidence type="ECO:0000313" key="6">
    <source>
        <dbReference type="Proteomes" id="UP000011083"/>
    </source>
</evidence>
<dbReference type="PROSITE" id="PS50271">
    <property type="entry name" value="ZF_UBP"/>
    <property type="match status" value="1"/>
</dbReference>
<dbReference type="InterPro" id="IPR050792">
    <property type="entry name" value="ADP-ribosylglycohydrolase"/>
</dbReference>
<feature type="domain" description="UBP-type" evidence="4">
    <location>
        <begin position="15"/>
        <end position="124"/>
    </location>
</feature>
<dbReference type="InterPro" id="IPR001607">
    <property type="entry name" value="Znf_UBP"/>
</dbReference>
<feature type="binding site" evidence="1">
    <location>
        <position position="245"/>
    </location>
    <ligand>
        <name>Mg(2+)</name>
        <dbReference type="ChEBI" id="CHEBI:18420"/>
        <label>1</label>
    </ligand>
</feature>
<dbReference type="EMBL" id="KB008103">
    <property type="protein sequence ID" value="ELR12646.1"/>
    <property type="molecule type" value="Genomic_DNA"/>
</dbReference>
<dbReference type="RefSeq" id="XP_004334659.1">
    <property type="nucleotide sequence ID" value="XM_004334611.1"/>
</dbReference>
<dbReference type="Pfam" id="PF02148">
    <property type="entry name" value="zf-UBP"/>
    <property type="match status" value="1"/>
</dbReference>
<dbReference type="Gene3D" id="3.30.40.10">
    <property type="entry name" value="Zinc/RING finger domain, C3HC4 (zinc finger)"/>
    <property type="match status" value="1"/>
</dbReference>
<protein>
    <submittedName>
        <fullName evidence="5">ADPribosylglycohydrolase superfamily protein</fullName>
    </submittedName>
</protein>